<dbReference type="Proteomes" id="UP000270034">
    <property type="component" value="Chromosome"/>
</dbReference>
<dbReference type="AlphaFoldDB" id="A0A2Z5ZJW1"/>
<name>A0A2Z5ZJW1_9PROT</name>
<protein>
    <submittedName>
        <fullName evidence="1">ATP-dependent helicase/deoxyribonuclease subunit B</fullName>
    </submittedName>
</protein>
<accession>A0A2Z5ZJW1</accession>
<keyword evidence="1" id="KW-0067">ATP-binding</keyword>
<dbReference type="EMBL" id="AP018515">
    <property type="protein sequence ID" value="BBC80776.1"/>
    <property type="molecule type" value="Genomic_DNA"/>
</dbReference>
<keyword evidence="1" id="KW-0378">Hydrolase</keyword>
<keyword evidence="1" id="KW-0347">Helicase</keyword>
<sequence>MVQWSHPTPAMHAPKGSTLCDTALCPAPYAMGLPNTALLYIFTQRVNVQPHQHIPELRKLLDIFAKGVEHW</sequence>
<dbReference type="GO" id="GO:0004386">
    <property type="term" value="F:helicase activity"/>
    <property type="evidence" value="ECO:0007669"/>
    <property type="project" value="UniProtKB-KW"/>
</dbReference>
<reference evidence="1 2" key="1">
    <citation type="submission" date="2018-02" db="EMBL/GenBank/DDBJ databases">
        <title>Acetobacter orientalis genome.</title>
        <authorList>
            <person name="Nakashima N."/>
            <person name="Tamura T."/>
        </authorList>
    </citation>
    <scope>NUCLEOTIDE SEQUENCE [LARGE SCALE GENOMIC DNA]</scope>
    <source>
        <strain evidence="1 2">FAN1</strain>
    </source>
</reference>
<proteinExistence type="predicted"/>
<gene>
    <name evidence="1" type="ORF">AcetOrient_orf03670</name>
</gene>
<organism evidence="1 2">
    <name type="scientific">Acetobacter orientalis</name>
    <dbReference type="NCBI Taxonomy" id="146474"/>
    <lineage>
        <taxon>Bacteria</taxon>
        <taxon>Pseudomonadati</taxon>
        <taxon>Pseudomonadota</taxon>
        <taxon>Alphaproteobacteria</taxon>
        <taxon>Acetobacterales</taxon>
        <taxon>Acetobacteraceae</taxon>
        <taxon>Acetobacter</taxon>
    </lineage>
</organism>
<dbReference type="KEGG" id="aot:AcetOri_orf03670"/>
<evidence type="ECO:0000313" key="2">
    <source>
        <dbReference type="Proteomes" id="UP000270034"/>
    </source>
</evidence>
<evidence type="ECO:0000313" key="1">
    <source>
        <dbReference type="EMBL" id="BBC80776.1"/>
    </source>
</evidence>
<keyword evidence="1" id="KW-0547">Nucleotide-binding</keyword>